<protein>
    <submittedName>
        <fullName evidence="1">Uncharacterized protein</fullName>
    </submittedName>
</protein>
<proteinExistence type="predicted"/>
<reference evidence="1" key="1">
    <citation type="submission" date="2019-04" db="EMBL/GenBank/DDBJ databases">
        <authorList>
            <person name="Melise S."/>
            <person name="Noan J."/>
            <person name="Okalmin O."/>
        </authorList>
    </citation>
    <scope>NUCLEOTIDE SEQUENCE</scope>
    <source>
        <strain evidence="1">FN9</strain>
    </source>
</reference>
<gene>
    <name evidence="1" type="ORF">FUG_LOCUS34929</name>
</gene>
<accession>A0A4E9D1N7</accession>
<organism evidence="1">
    <name type="scientific">Gibberella zeae</name>
    <name type="common">Wheat head blight fungus</name>
    <name type="synonym">Fusarium graminearum</name>
    <dbReference type="NCBI Taxonomy" id="5518"/>
    <lineage>
        <taxon>Eukaryota</taxon>
        <taxon>Fungi</taxon>
        <taxon>Dikarya</taxon>
        <taxon>Ascomycota</taxon>
        <taxon>Pezizomycotina</taxon>
        <taxon>Sordariomycetes</taxon>
        <taxon>Hypocreomycetidae</taxon>
        <taxon>Hypocreales</taxon>
        <taxon>Nectriaceae</taxon>
        <taxon>Fusarium</taxon>
    </lineage>
</organism>
<name>A0A4E9D1N7_GIBZA</name>
<sequence length="100" mass="10984">MSGPQIITMCEQKIATRLPVSDSNPMPIASYQSNLSQVTPYLTPIIPTDRLDRAKTRFILECLVLVSVCTQGLHIFIVKAGCSELANQSALLDTTCQLEM</sequence>
<evidence type="ECO:0000313" key="1">
    <source>
        <dbReference type="EMBL" id="VIO52476.1"/>
    </source>
</evidence>
<dbReference type="EMBL" id="CAAKMV010000033">
    <property type="protein sequence ID" value="VIO52476.1"/>
    <property type="molecule type" value="Genomic_DNA"/>
</dbReference>
<dbReference type="AlphaFoldDB" id="A0A4E9D1N7"/>